<feature type="binding site" evidence="10 13">
    <location>
        <position position="245"/>
    </location>
    <ligand>
        <name>Mg(2+)</name>
        <dbReference type="ChEBI" id="CHEBI:18420"/>
    </ligand>
</feature>
<dbReference type="InterPro" id="IPR036849">
    <property type="entry name" value="Enolase-like_C_sf"/>
</dbReference>
<evidence type="ECO:0000259" key="15">
    <source>
        <dbReference type="SMART" id="SM01193"/>
    </source>
</evidence>
<comment type="cofactor">
    <cofactor evidence="13">
        <name>Mg(2+)</name>
        <dbReference type="ChEBI" id="CHEBI:18420"/>
    </cofactor>
    <text evidence="13">Mg(2+) is required for catalysis and for stabilizing the dimer.</text>
</comment>
<evidence type="ECO:0000256" key="2">
    <source>
        <dbReference type="ARBA" id="ARBA00009604"/>
    </source>
</evidence>
<evidence type="ECO:0000256" key="1">
    <source>
        <dbReference type="ARBA" id="ARBA00005031"/>
    </source>
</evidence>
<dbReference type="NCBIfam" id="TIGR01060">
    <property type="entry name" value="eno"/>
    <property type="match status" value="1"/>
</dbReference>
<sequence>MSIDSQIARLQALEILDSRGNPTLSVTVTLTDGNSATASVPSGASTGLHEAVELRDDDRNRYGGKGVRRAAAHVEGEIADALMGLDARAQSDIDHVMIALDGTDTKGRLGGNAILGVSIAVARASALAQGRPLYRSLNDADDYLLPVPCMNVLNGGKHADSSLDFQEFMIVPHGAPGFAEAVRYGAETYAALRSLLHDRGLATSVGDEGGFAPRLDSNEAACELIVAAIERAGYRPGVDIAIALDPAASSFAEGESYHLSRSRTGRLDRAALLALYGRWIDAYPIVSIEDGFGEEDWAGFIDQTADQGDRIQIVGDDLFVTNPRIIREGIARHAANAALIKPNQIGTVTETIEAVRICQQAGWGTMVSHRSGETADDFIADFAVAMGAGQIKSGAPCRGERLAKYNRLIAIEAELGDRARMAAPFARYVERRA</sequence>
<dbReference type="SUPFAM" id="SSF51604">
    <property type="entry name" value="Enolase C-terminal domain-like"/>
    <property type="match status" value="1"/>
</dbReference>
<evidence type="ECO:0000256" key="6">
    <source>
        <dbReference type="ARBA" id="ARBA00022842"/>
    </source>
</evidence>
<dbReference type="HAMAP" id="MF_00318">
    <property type="entry name" value="Enolase"/>
    <property type="match status" value="1"/>
</dbReference>
<evidence type="ECO:0000256" key="11">
    <source>
        <dbReference type="PIRSR" id="PIRSR001400-1"/>
    </source>
</evidence>
<dbReference type="PRINTS" id="PR00148">
    <property type="entry name" value="ENOLASE"/>
</dbReference>
<feature type="active site" description="Proton acceptor" evidence="10 11">
    <location>
        <position position="341"/>
    </location>
</feature>
<feature type="active site" description="Proton donor" evidence="10 11">
    <location>
        <position position="208"/>
    </location>
</feature>
<keyword evidence="6 10" id="KW-0460">Magnesium</keyword>
<evidence type="ECO:0000259" key="14">
    <source>
        <dbReference type="SMART" id="SM01192"/>
    </source>
</evidence>
<feature type="binding site" evidence="10">
    <location>
        <position position="166"/>
    </location>
    <ligand>
        <name>(2R)-2-phosphoglycerate</name>
        <dbReference type="ChEBI" id="CHEBI:58289"/>
    </ligand>
</feature>
<dbReference type="InterPro" id="IPR020811">
    <property type="entry name" value="Enolase_N"/>
</dbReference>
<evidence type="ECO:0000313" key="17">
    <source>
        <dbReference type="Proteomes" id="UP000033203"/>
    </source>
</evidence>
<dbReference type="Pfam" id="PF00113">
    <property type="entry name" value="Enolase_C"/>
    <property type="match status" value="1"/>
</dbReference>
<evidence type="ECO:0000256" key="7">
    <source>
        <dbReference type="ARBA" id="ARBA00023152"/>
    </source>
</evidence>
<feature type="binding site" evidence="12">
    <location>
        <position position="289"/>
    </location>
    <ligand>
        <name>substrate</name>
    </ligand>
</feature>
<comment type="catalytic activity">
    <reaction evidence="10">
        <text>(2R)-2-phosphoglycerate = phosphoenolpyruvate + H2O</text>
        <dbReference type="Rhea" id="RHEA:10164"/>
        <dbReference type="ChEBI" id="CHEBI:15377"/>
        <dbReference type="ChEBI" id="CHEBI:58289"/>
        <dbReference type="ChEBI" id="CHEBI:58702"/>
        <dbReference type="EC" id="4.2.1.11"/>
    </reaction>
</comment>
<keyword evidence="8 10" id="KW-0456">Lyase</keyword>
<dbReference type="PANTHER" id="PTHR11902">
    <property type="entry name" value="ENOLASE"/>
    <property type="match status" value="1"/>
</dbReference>
<proteinExistence type="inferred from homology"/>
<comment type="similarity">
    <text evidence="2 10">Belongs to the enolase family.</text>
</comment>
<evidence type="ECO:0000256" key="8">
    <source>
        <dbReference type="ARBA" id="ARBA00023239"/>
    </source>
</evidence>
<feature type="binding site" evidence="10">
    <location>
        <position position="371"/>
    </location>
    <ligand>
        <name>(2R)-2-phosphoglycerate</name>
        <dbReference type="ChEBI" id="CHEBI:58289"/>
    </ligand>
</feature>
<evidence type="ECO:0000256" key="12">
    <source>
        <dbReference type="PIRSR" id="PIRSR001400-2"/>
    </source>
</evidence>
<comment type="subcellular location">
    <subcellularLocation>
        <location evidence="10">Cytoplasm</location>
    </subcellularLocation>
    <subcellularLocation>
        <location evidence="10">Secreted</location>
    </subcellularLocation>
    <subcellularLocation>
        <location evidence="10">Cell surface</location>
    </subcellularLocation>
    <text evidence="10">Fractions of enolase are present in both the cytoplasm and on the cell surface.</text>
</comment>
<dbReference type="GO" id="GO:0006096">
    <property type="term" value="P:glycolytic process"/>
    <property type="evidence" value="ECO:0007669"/>
    <property type="project" value="UniProtKB-UniRule"/>
</dbReference>
<dbReference type="PIRSF" id="PIRSF001400">
    <property type="entry name" value="Enolase"/>
    <property type="match status" value="1"/>
</dbReference>
<feature type="binding site" evidence="10">
    <location>
        <position position="341"/>
    </location>
    <ligand>
        <name>(2R)-2-phosphoglycerate</name>
        <dbReference type="ChEBI" id="CHEBI:58289"/>
    </ligand>
</feature>
<feature type="binding site" evidence="12">
    <location>
        <position position="392"/>
    </location>
    <ligand>
        <name>substrate</name>
    </ligand>
</feature>
<feature type="binding site" evidence="12">
    <location>
        <position position="316"/>
    </location>
    <ligand>
        <name>substrate</name>
    </ligand>
</feature>
<organism evidence="16 17">
    <name type="scientific">Sphingomonas melonis</name>
    <dbReference type="NCBI Taxonomy" id="152682"/>
    <lineage>
        <taxon>Bacteria</taxon>
        <taxon>Pseudomonadati</taxon>
        <taxon>Pseudomonadota</taxon>
        <taxon>Alphaproteobacteria</taxon>
        <taxon>Sphingomonadales</taxon>
        <taxon>Sphingomonadaceae</taxon>
        <taxon>Sphingomonas</taxon>
    </lineage>
</organism>
<dbReference type="SUPFAM" id="SSF54826">
    <property type="entry name" value="Enolase N-terminal domain-like"/>
    <property type="match status" value="1"/>
</dbReference>
<evidence type="ECO:0000256" key="10">
    <source>
        <dbReference type="HAMAP-Rule" id="MF_00318"/>
    </source>
</evidence>
<feature type="binding site" evidence="10 13">
    <location>
        <position position="289"/>
    </location>
    <ligand>
        <name>Mg(2+)</name>
        <dbReference type="ChEBI" id="CHEBI:18420"/>
    </ligand>
</feature>
<keyword evidence="10" id="KW-0963">Cytoplasm</keyword>
<dbReference type="AlphaFoldDB" id="A0A0D1MGT0"/>
<dbReference type="GO" id="GO:0000287">
    <property type="term" value="F:magnesium ion binding"/>
    <property type="evidence" value="ECO:0007669"/>
    <property type="project" value="UniProtKB-UniRule"/>
</dbReference>
<evidence type="ECO:0000313" key="16">
    <source>
        <dbReference type="EMBL" id="KIU26841.1"/>
    </source>
</evidence>
<feature type="binding site" evidence="10">
    <location>
        <position position="392"/>
    </location>
    <ligand>
        <name>(2R)-2-phosphoglycerate</name>
        <dbReference type="ChEBI" id="CHEBI:58289"/>
    </ligand>
</feature>
<evidence type="ECO:0000256" key="5">
    <source>
        <dbReference type="ARBA" id="ARBA00022525"/>
    </source>
</evidence>
<evidence type="ECO:0000256" key="9">
    <source>
        <dbReference type="ARBA" id="ARBA00045763"/>
    </source>
</evidence>
<dbReference type="SMART" id="SM01193">
    <property type="entry name" value="Enolase_N"/>
    <property type="match status" value="1"/>
</dbReference>
<accession>A0A0D1MGT0</accession>
<dbReference type="Gene3D" id="3.30.390.10">
    <property type="entry name" value="Enolase-like, N-terminal domain"/>
    <property type="match status" value="1"/>
</dbReference>
<evidence type="ECO:0000256" key="3">
    <source>
        <dbReference type="ARBA" id="ARBA00012058"/>
    </source>
</evidence>
<evidence type="ECO:0000256" key="13">
    <source>
        <dbReference type="PIRSR" id="PIRSR001400-3"/>
    </source>
</evidence>
<feature type="domain" description="Enolase N-terminal" evidence="15">
    <location>
        <begin position="7"/>
        <end position="137"/>
    </location>
</feature>
<dbReference type="Gene3D" id="3.20.20.120">
    <property type="entry name" value="Enolase-like C-terminal domain"/>
    <property type="match status" value="1"/>
</dbReference>
<feature type="binding site" evidence="12">
    <location>
        <position position="158"/>
    </location>
    <ligand>
        <name>substrate</name>
    </ligand>
</feature>
<feature type="binding site" evidence="12">
    <location>
        <position position="167"/>
    </location>
    <ligand>
        <name>substrate</name>
    </ligand>
</feature>
<dbReference type="EMBL" id="JXTP01000058">
    <property type="protein sequence ID" value="KIU26841.1"/>
    <property type="molecule type" value="Genomic_DNA"/>
</dbReference>
<dbReference type="UniPathway" id="UPA00109">
    <property type="reaction ID" value="UER00187"/>
</dbReference>
<feature type="binding site" evidence="10 13">
    <location>
        <position position="316"/>
    </location>
    <ligand>
        <name>Mg(2+)</name>
        <dbReference type="ChEBI" id="CHEBI:18420"/>
    </ligand>
</feature>
<dbReference type="SFLD" id="SFLDF00002">
    <property type="entry name" value="enolase"/>
    <property type="match status" value="1"/>
</dbReference>
<dbReference type="SFLD" id="SFLDS00001">
    <property type="entry name" value="Enolase"/>
    <property type="match status" value="1"/>
</dbReference>
<comment type="caution">
    <text evidence="16">The sequence shown here is derived from an EMBL/GenBank/DDBJ whole genome shotgun (WGS) entry which is preliminary data.</text>
</comment>
<keyword evidence="5 10" id="KW-0964">Secreted</keyword>
<dbReference type="GO" id="GO:0004634">
    <property type="term" value="F:phosphopyruvate hydratase activity"/>
    <property type="evidence" value="ECO:0007669"/>
    <property type="project" value="UniProtKB-UniRule"/>
</dbReference>
<dbReference type="EC" id="4.2.1.11" evidence="3 10"/>
<comment type="pathway">
    <text evidence="1 10">Carbohydrate degradation; glycolysis; pyruvate from D-glyceraldehyde 3-phosphate: step 4/5.</text>
</comment>
<dbReference type="PATRIC" id="fig|1549858.7.peg.836"/>
<dbReference type="GO" id="GO:0000015">
    <property type="term" value="C:phosphopyruvate hydratase complex"/>
    <property type="evidence" value="ECO:0007669"/>
    <property type="project" value="InterPro"/>
</dbReference>
<dbReference type="GO" id="GO:0009986">
    <property type="term" value="C:cell surface"/>
    <property type="evidence" value="ECO:0007669"/>
    <property type="project" value="UniProtKB-SubCell"/>
</dbReference>
<dbReference type="InterPro" id="IPR029017">
    <property type="entry name" value="Enolase-like_N"/>
</dbReference>
<comment type="cofactor">
    <cofactor evidence="10">
        <name>Mg(2+)</name>
        <dbReference type="ChEBI" id="CHEBI:18420"/>
    </cofactor>
    <text evidence="10">Binds a second Mg(2+) ion via substrate during catalysis.</text>
</comment>
<protein>
    <recommendedName>
        <fullName evidence="4 10">Enolase</fullName>
        <ecNumber evidence="3 10">4.2.1.11</ecNumber>
    </recommendedName>
    <alternativeName>
        <fullName evidence="10">2-phospho-D-glycerate hydro-lyase</fullName>
    </alternativeName>
    <alternativeName>
        <fullName evidence="10">2-phosphoglycerate dehydratase</fullName>
    </alternativeName>
</protein>
<dbReference type="InterPro" id="IPR020810">
    <property type="entry name" value="Enolase_C"/>
</dbReference>
<reference evidence="16 17" key="1">
    <citation type="submission" date="2015-01" db="EMBL/GenBank/DDBJ databases">
        <title>Genome of Sphingomonas taxi strain 30a.</title>
        <authorList>
            <person name="Eevers N."/>
            <person name="Van Hamme J."/>
            <person name="Bottos E."/>
            <person name="Weyens N."/>
            <person name="Vangronsveld J."/>
        </authorList>
    </citation>
    <scope>NUCLEOTIDE SEQUENCE [LARGE SCALE GENOMIC DNA]</scope>
    <source>
        <strain evidence="16 17">30a</strain>
    </source>
</reference>
<gene>
    <name evidence="10" type="primary">eno</name>
    <name evidence="16" type="ORF">SR41_12255</name>
</gene>
<feature type="binding site" evidence="10">
    <location>
        <position position="370"/>
    </location>
    <ligand>
        <name>(2R)-2-phosphoglycerate</name>
        <dbReference type="ChEBI" id="CHEBI:58289"/>
    </ligand>
</feature>
<dbReference type="Proteomes" id="UP000033203">
    <property type="component" value="Unassembled WGS sequence"/>
</dbReference>
<dbReference type="CDD" id="cd03313">
    <property type="entry name" value="enolase"/>
    <property type="match status" value="1"/>
</dbReference>
<dbReference type="GO" id="GO:0005576">
    <property type="term" value="C:extracellular region"/>
    <property type="evidence" value="ECO:0007669"/>
    <property type="project" value="UniProtKB-SubCell"/>
</dbReference>
<feature type="binding site" evidence="12">
    <location>
        <begin position="368"/>
        <end position="371"/>
    </location>
    <ligand>
        <name>substrate</name>
    </ligand>
</feature>
<keyword evidence="7 10" id="KW-0324">Glycolysis</keyword>
<comment type="function">
    <text evidence="9 10">Catalyzes the reversible conversion of 2-phosphoglycerate (2-PG) into phosphoenolpyruvate (PEP). It is essential for the degradation of carbohydrates via glycolysis.</text>
</comment>
<name>A0A0D1MGT0_9SPHN</name>
<dbReference type="PANTHER" id="PTHR11902:SF1">
    <property type="entry name" value="ENOLASE"/>
    <property type="match status" value="1"/>
</dbReference>
<dbReference type="SFLD" id="SFLDG00178">
    <property type="entry name" value="enolase"/>
    <property type="match status" value="1"/>
</dbReference>
<feature type="domain" description="Enolase C-terminal TIM barrel" evidence="14">
    <location>
        <begin position="142"/>
        <end position="429"/>
    </location>
</feature>
<evidence type="ECO:0000256" key="4">
    <source>
        <dbReference type="ARBA" id="ARBA00017068"/>
    </source>
</evidence>
<keyword evidence="10 13" id="KW-0479">Metal-binding</keyword>
<dbReference type="Pfam" id="PF03952">
    <property type="entry name" value="Enolase_N"/>
    <property type="match status" value="1"/>
</dbReference>
<dbReference type="SMART" id="SM01192">
    <property type="entry name" value="Enolase_C"/>
    <property type="match status" value="1"/>
</dbReference>
<dbReference type="InterPro" id="IPR000941">
    <property type="entry name" value="Enolase"/>
</dbReference>